<feature type="compositionally biased region" description="Basic and acidic residues" evidence="9">
    <location>
        <begin position="67"/>
        <end position="94"/>
    </location>
</feature>
<proteinExistence type="predicted"/>
<evidence type="ECO:0000313" key="11">
    <source>
        <dbReference type="Proteomes" id="UP000694844"/>
    </source>
</evidence>
<dbReference type="PROSITE" id="PS51818">
    <property type="entry name" value="HOMEO_PROSPERO"/>
    <property type="match status" value="1"/>
</dbReference>
<keyword evidence="4" id="KW-0238">DNA-binding</keyword>
<evidence type="ECO:0000256" key="9">
    <source>
        <dbReference type="SAM" id="MobiDB-lite"/>
    </source>
</evidence>
<feature type="region of interest" description="Disordered" evidence="9">
    <location>
        <begin position="592"/>
        <end position="618"/>
    </location>
</feature>
<keyword evidence="2" id="KW-0217">Developmental protein</keyword>
<dbReference type="InterPro" id="IPR037131">
    <property type="entry name" value="Homeo_prospero_dom_sf"/>
</dbReference>
<feature type="region of interest" description="Disordered" evidence="9">
    <location>
        <begin position="390"/>
        <end position="425"/>
    </location>
</feature>
<dbReference type="InterPro" id="IPR009057">
    <property type="entry name" value="Homeodomain-like_sf"/>
</dbReference>
<protein>
    <submittedName>
        <fullName evidence="12">LOW QUALITY PROTEIN: prospero homeobox protein 1-like</fullName>
    </submittedName>
</protein>
<dbReference type="GO" id="GO:0048468">
    <property type="term" value="P:cell development"/>
    <property type="evidence" value="ECO:0007669"/>
    <property type="project" value="UniProtKB-ARBA"/>
</dbReference>
<reference evidence="12" key="1">
    <citation type="submission" date="2025-08" db="UniProtKB">
        <authorList>
            <consortium name="RefSeq"/>
        </authorList>
    </citation>
    <scope>IDENTIFICATION</scope>
    <source>
        <tissue evidence="12">Whole sample</tissue>
    </source>
</reference>
<dbReference type="GO" id="GO:0010001">
    <property type="term" value="P:glial cell differentiation"/>
    <property type="evidence" value="ECO:0007669"/>
    <property type="project" value="UniProtKB-ARBA"/>
</dbReference>
<keyword evidence="8" id="KW-0175">Coiled coil</keyword>
<dbReference type="SUPFAM" id="SSF46689">
    <property type="entry name" value="Homeodomain-like"/>
    <property type="match status" value="1"/>
</dbReference>
<dbReference type="PANTHER" id="PTHR12198">
    <property type="entry name" value="HOMEOBOX PROTEIN PROSPERO/PROX-1/CEH-26"/>
    <property type="match status" value="1"/>
</dbReference>
<dbReference type="AlphaFoldDB" id="A0A8B8DSN6"/>
<keyword evidence="11" id="KW-1185">Reference proteome</keyword>
<evidence type="ECO:0000259" key="10">
    <source>
        <dbReference type="PROSITE" id="PS51818"/>
    </source>
</evidence>
<dbReference type="GO" id="GO:0000981">
    <property type="term" value="F:DNA-binding transcription factor activity, RNA polymerase II-specific"/>
    <property type="evidence" value="ECO:0007669"/>
    <property type="project" value="TreeGrafter"/>
</dbReference>
<evidence type="ECO:0000256" key="2">
    <source>
        <dbReference type="ARBA" id="ARBA00022473"/>
    </source>
</evidence>
<dbReference type="KEGG" id="cvn:111129264"/>
<dbReference type="Pfam" id="PF05044">
    <property type="entry name" value="HPD"/>
    <property type="match status" value="1"/>
</dbReference>
<feature type="region of interest" description="Disordered" evidence="9">
    <location>
        <begin position="320"/>
        <end position="343"/>
    </location>
</feature>
<gene>
    <name evidence="12" type="primary">LOC111129264</name>
</gene>
<feature type="compositionally biased region" description="Polar residues" evidence="9">
    <location>
        <begin position="320"/>
        <end position="331"/>
    </location>
</feature>
<dbReference type="Gene3D" id="1.10.10.500">
    <property type="entry name" value="Homeo-prospero domain"/>
    <property type="match status" value="1"/>
</dbReference>
<evidence type="ECO:0000313" key="12">
    <source>
        <dbReference type="RefSeq" id="XP_022331242.1"/>
    </source>
</evidence>
<dbReference type="GO" id="GO:0005634">
    <property type="term" value="C:nucleus"/>
    <property type="evidence" value="ECO:0007669"/>
    <property type="project" value="UniProtKB-SubCell"/>
</dbReference>
<evidence type="ECO:0000256" key="4">
    <source>
        <dbReference type="ARBA" id="ARBA00023125"/>
    </source>
</evidence>
<sequence length="802" mass="91757">MTSLVENCPSREFPSAVEQLNFPSKILSIHTNNHLNYKVHDNRENLHIENENDADSGCNESITSPTKSDDHLEGKQDNKNETLEDSKLLRDILQNKEAPMENNNVEETRMADGTERKKSEGHMMKNIISSFRQQEEDRNSLHSDSGDESDYGSSGEPLMNGDDLDGNDSASESGLFGQEDSKEAKRARVENILSNMRPASGGSGDQHGLPLQEVRRQKRKQNQPTQHEPNWADPSSPKYRRIEERMALQEQLVKLQQQLQLVQKRYVELYDEEQDAENGVRFSGRDYFVERNFPERSILDVPKLKDVKVLQNTDKSLKNQANMLDSLSSPKCPQDSDKKSDKQNIPLQKLDIENLSNSLKSGLSNVLNQTVDDIVQKFIEERSAKLIEKEREKKRREEEAIKEAKQKEETRPKHPELHLNTGLPPLRDHFSDLRHDHIGHMARILEKASAFDAPRGLPQDLHRPPHHPLPFPLPFSYFPSQMMHPPSLYSCAPPTISEPEQTEALPLVVNGSSGTPKKKRTKVTDTRLSPRAARALLGQDPIHLNPAGDMDRHPPTSFPTLIPVLPTSVAIPNPSLQESTLMSYYRDHTPFSDLSSRNHSPLHRDNYSPSTAPSPADSLSMMKFESMESGSDSYDNPSMQMTSTLTPMHLRKAKLMFFYVRYPSSAILKVYFPDVKFNKNNTAQLVKWFSNFREFYYIQMEKYARQAIAEGCKSIDDLVVTNESELYRVLNLHYNRNNQIEVPDNFRIVVQATLREFYKSIVACKDSEPSWKKAIYKVIARMDDNLPEYFKSPNWMDQLGDM</sequence>
<evidence type="ECO:0000256" key="8">
    <source>
        <dbReference type="SAM" id="Coils"/>
    </source>
</evidence>
<keyword evidence="7" id="KW-0539">Nucleus</keyword>
<dbReference type="PANTHER" id="PTHR12198:SF0">
    <property type="entry name" value="HOMEOBOX PROTEIN PROSPERO"/>
    <property type="match status" value="1"/>
</dbReference>
<evidence type="ECO:0000256" key="7">
    <source>
        <dbReference type="ARBA" id="ARBA00023242"/>
    </source>
</evidence>
<evidence type="ECO:0000256" key="6">
    <source>
        <dbReference type="ARBA" id="ARBA00023163"/>
    </source>
</evidence>
<dbReference type="GeneID" id="111129264"/>
<dbReference type="GO" id="GO:0000978">
    <property type="term" value="F:RNA polymerase II cis-regulatory region sequence-specific DNA binding"/>
    <property type="evidence" value="ECO:0007669"/>
    <property type="project" value="TreeGrafter"/>
</dbReference>
<dbReference type="Proteomes" id="UP000694844">
    <property type="component" value="Chromosome 4"/>
</dbReference>
<feature type="compositionally biased region" description="Basic and acidic residues" evidence="9">
    <location>
        <begin position="390"/>
        <end position="417"/>
    </location>
</feature>
<dbReference type="InterPro" id="IPR039350">
    <property type="entry name" value="Prospero_homeodomain"/>
</dbReference>
<evidence type="ECO:0000256" key="5">
    <source>
        <dbReference type="ARBA" id="ARBA00023155"/>
    </source>
</evidence>
<accession>A0A8B8DSN6</accession>
<feature type="domain" description="Prospero" evidence="10">
    <location>
        <begin position="642"/>
        <end position="800"/>
    </location>
</feature>
<dbReference type="FunFam" id="1.10.10.500:FF:000002">
    <property type="entry name" value="Prospero homeobox 3"/>
    <property type="match status" value="1"/>
</dbReference>
<evidence type="ECO:0000256" key="1">
    <source>
        <dbReference type="ARBA" id="ARBA00004123"/>
    </source>
</evidence>
<feature type="coiled-coil region" evidence="8">
    <location>
        <begin position="245"/>
        <end position="272"/>
    </location>
</feature>
<organism evidence="11 12">
    <name type="scientific">Crassostrea virginica</name>
    <name type="common">Eastern oyster</name>
    <dbReference type="NCBI Taxonomy" id="6565"/>
    <lineage>
        <taxon>Eukaryota</taxon>
        <taxon>Metazoa</taxon>
        <taxon>Spiralia</taxon>
        <taxon>Lophotrochozoa</taxon>
        <taxon>Mollusca</taxon>
        <taxon>Bivalvia</taxon>
        <taxon>Autobranchia</taxon>
        <taxon>Pteriomorphia</taxon>
        <taxon>Ostreida</taxon>
        <taxon>Ostreoidea</taxon>
        <taxon>Ostreidae</taxon>
        <taxon>Crassostrea</taxon>
    </lineage>
</organism>
<dbReference type="RefSeq" id="XP_022331242.1">
    <property type="nucleotide sequence ID" value="XM_022475534.1"/>
</dbReference>
<feature type="region of interest" description="Disordered" evidence="9">
    <location>
        <begin position="49"/>
        <end position="185"/>
    </location>
</feature>
<feature type="compositionally biased region" description="Basic and acidic residues" evidence="9">
    <location>
        <begin position="133"/>
        <end position="145"/>
    </location>
</feature>
<keyword evidence="6" id="KW-0804">Transcription</keyword>
<keyword evidence="3" id="KW-0805">Transcription regulation</keyword>
<dbReference type="OrthoDB" id="10038576at2759"/>
<feature type="compositionally biased region" description="Basic and acidic residues" evidence="9">
    <location>
        <begin position="106"/>
        <end position="123"/>
    </location>
</feature>
<comment type="subcellular location">
    <subcellularLocation>
        <location evidence="1">Nucleus</location>
    </subcellularLocation>
</comment>
<keyword evidence="5" id="KW-0371">Homeobox</keyword>
<name>A0A8B8DSN6_CRAVI</name>
<dbReference type="InterPro" id="IPR023082">
    <property type="entry name" value="Homeo_prospero_dom"/>
</dbReference>
<evidence type="ECO:0000256" key="3">
    <source>
        <dbReference type="ARBA" id="ARBA00023015"/>
    </source>
</evidence>
<feature type="region of interest" description="Disordered" evidence="9">
    <location>
        <begin position="216"/>
        <end position="237"/>
    </location>
</feature>